<dbReference type="RefSeq" id="WP_118918953.1">
    <property type="nucleotide sequence ID" value="NZ_QWEG01000001.1"/>
</dbReference>
<dbReference type="AlphaFoldDB" id="A0A417YZR5"/>
<keyword evidence="2" id="KW-1185">Reference proteome</keyword>
<proteinExistence type="predicted"/>
<sequence length="163" mass="17763">MRRLIILLLGFGMLLTGCSNKTNVKEVEVYKAEDIPFKDGSGRVTISFESAMLDDGGAIIDGIIDVIVLAKGLKSTANYEISLKGDNNHGVVFGPKENVELRFGTMVGETSFQPNQQGELFVSMKNPVRIISKAKEVQVVVSEDGKEVLGTDPFILSKKISNR</sequence>
<protein>
    <submittedName>
        <fullName evidence="1">Uncharacterized protein</fullName>
    </submittedName>
</protein>
<dbReference type="PROSITE" id="PS51257">
    <property type="entry name" value="PROKAR_LIPOPROTEIN"/>
    <property type="match status" value="1"/>
</dbReference>
<name>A0A417YZR5_9BACI</name>
<dbReference type="OrthoDB" id="2873050at2"/>
<gene>
    <name evidence="1" type="ORF">D1B31_01365</name>
</gene>
<evidence type="ECO:0000313" key="2">
    <source>
        <dbReference type="Proteomes" id="UP000284416"/>
    </source>
</evidence>
<evidence type="ECO:0000313" key="1">
    <source>
        <dbReference type="EMBL" id="RHW43345.1"/>
    </source>
</evidence>
<organism evidence="1 2">
    <name type="scientific">Neobacillus notoginsengisoli</name>
    <dbReference type="NCBI Taxonomy" id="1578198"/>
    <lineage>
        <taxon>Bacteria</taxon>
        <taxon>Bacillati</taxon>
        <taxon>Bacillota</taxon>
        <taxon>Bacilli</taxon>
        <taxon>Bacillales</taxon>
        <taxon>Bacillaceae</taxon>
        <taxon>Neobacillus</taxon>
    </lineage>
</organism>
<dbReference type="EMBL" id="QWEG01000001">
    <property type="protein sequence ID" value="RHW43345.1"/>
    <property type="molecule type" value="Genomic_DNA"/>
</dbReference>
<comment type="caution">
    <text evidence="1">The sequence shown here is derived from an EMBL/GenBank/DDBJ whole genome shotgun (WGS) entry which is preliminary data.</text>
</comment>
<reference evidence="1 2" key="1">
    <citation type="journal article" date="2017" name="Int. J. Syst. Evol. Microbiol.">
        <title>Bacillus notoginsengisoli sp. nov., a novel bacterium isolated from the rhizosphere of Panax notoginseng.</title>
        <authorList>
            <person name="Zhang M.Y."/>
            <person name="Cheng J."/>
            <person name="Cai Y."/>
            <person name="Zhang T.Y."/>
            <person name="Wu Y.Y."/>
            <person name="Manikprabhu D."/>
            <person name="Li W.J."/>
            <person name="Zhang Y.X."/>
        </authorList>
    </citation>
    <scope>NUCLEOTIDE SEQUENCE [LARGE SCALE GENOMIC DNA]</scope>
    <source>
        <strain evidence="1 2">JCM 30743</strain>
    </source>
</reference>
<accession>A0A417YZR5</accession>
<dbReference type="Proteomes" id="UP000284416">
    <property type="component" value="Unassembled WGS sequence"/>
</dbReference>